<gene>
    <name evidence="3" type="ORF">ACJMK2_037928</name>
</gene>
<dbReference type="PROSITE" id="PS01290">
    <property type="entry name" value="ER"/>
    <property type="match status" value="1"/>
</dbReference>
<dbReference type="EMBL" id="JBJQND010000006">
    <property type="protein sequence ID" value="KAL3874982.1"/>
    <property type="molecule type" value="Genomic_DNA"/>
</dbReference>
<dbReference type="Gene3D" id="3.30.2260.10">
    <property type="entry name" value="Enhancer of rudimentary"/>
    <property type="match status" value="1"/>
</dbReference>
<sequence>MTALLTPLGYLYRSDIVEPENLYPKMSHTILLVQPNPRPDTRTYSDYESLNECLEGICKIYEEHLKRLNPDCPSITYDISQLFDFVDQLTDLSCLVFQKNLGTYVPHNKDWLKEKIYIMLRKQAGR</sequence>
<evidence type="ECO:0000313" key="4">
    <source>
        <dbReference type="Proteomes" id="UP001634394"/>
    </source>
</evidence>
<dbReference type="InterPro" id="IPR000781">
    <property type="entry name" value="ERH"/>
</dbReference>
<keyword evidence="4" id="KW-1185">Reference proteome</keyword>
<comment type="similarity">
    <text evidence="1">Belongs to the E(R) family.</text>
</comment>
<evidence type="ECO:0008006" key="5">
    <source>
        <dbReference type="Google" id="ProtNLM"/>
    </source>
</evidence>
<reference evidence="3 4" key="1">
    <citation type="submission" date="2024-11" db="EMBL/GenBank/DDBJ databases">
        <title>Chromosome-level genome assembly of the freshwater bivalve Anodonta woodiana.</title>
        <authorList>
            <person name="Chen X."/>
        </authorList>
    </citation>
    <scope>NUCLEOTIDE SEQUENCE [LARGE SCALE GENOMIC DNA]</scope>
    <source>
        <strain evidence="3">MN2024</strain>
        <tissue evidence="3">Gills</tissue>
    </source>
</reference>
<dbReference type="InterPro" id="IPR035912">
    <property type="entry name" value="EHR_sf"/>
</dbReference>
<dbReference type="FunFam" id="3.30.2260.10:FF:000001">
    <property type="entry name" value="Enhancer of rudimentary homolog"/>
    <property type="match status" value="1"/>
</dbReference>
<keyword evidence="2" id="KW-0131">Cell cycle</keyword>
<protein>
    <recommendedName>
        <fullName evidence="5">Enhancer of rudimentary homolog</fullName>
    </recommendedName>
</protein>
<organism evidence="3 4">
    <name type="scientific">Sinanodonta woodiana</name>
    <name type="common">Chinese pond mussel</name>
    <name type="synonym">Anodonta woodiana</name>
    <dbReference type="NCBI Taxonomy" id="1069815"/>
    <lineage>
        <taxon>Eukaryota</taxon>
        <taxon>Metazoa</taxon>
        <taxon>Spiralia</taxon>
        <taxon>Lophotrochozoa</taxon>
        <taxon>Mollusca</taxon>
        <taxon>Bivalvia</taxon>
        <taxon>Autobranchia</taxon>
        <taxon>Heteroconchia</taxon>
        <taxon>Palaeoheterodonta</taxon>
        <taxon>Unionida</taxon>
        <taxon>Unionoidea</taxon>
        <taxon>Unionidae</taxon>
        <taxon>Unioninae</taxon>
        <taxon>Sinanodonta</taxon>
    </lineage>
</organism>
<evidence type="ECO:0000256" key="2">
    <source>
        <dbReference type="ARBA" id="ARBA00023306"/>
    </source>
</evidence>
<proteinExistence type="inferred from homology"/>
<dbReference type="PANTHER" id="PTHR12373">
    <property type="entry name" value="ENHANCER OF RUDIMENTARY ERH"/>
    <property type="match status" value="1"/>
</dbReference>
<comment type="caution">
    <text evidence="3">The sequence shown here is derived from an EMBL/GenBank/DDBJ whole genome shotgun (WGS) entry which is preliminary data.</text>
</comment>
<dbReference type="AlphaFoldDB" id="A0ABD3WLY2"/>
<evidence type="ECO:0000313" key="3">
    <source>
        <dbReference type="EMBL" id="KAL3874982.1"/>
    </source>
</evidence>
<dbReference type="PANTHER" id="PTHR12373:SF0">
    <property type="entry name" value="ENHANCER OF RUDIMENTARY HOMOLOG"/>
    <property type="match status" value="1"/>
</dbReference>
<dbReference type="Pfam" id="PF01133">
    <property type="entry name" value="ER"/>
    <property type="match status" value="1"/>
</dbReference>
<evidence type="ECO:0000256" key="1">
    <source>
        <dbReference type="ARBA" id="ARBA00007491"/>
    </source>
</evidence>
<name>A0ABD3WLY2_SINWO</name>
<accession>A0ABD3WLY2</accession>
<dbReference type="SUPFAM" id="SSF143875">
    <property type="entry name" value="ERH-like"/>
    <property type="match status" value="1"/>
</dbReference>
<dbReference type="Proteomes" id="UP001634394">
    <property type="component" value="Unassembled WGS sequence"/>
</dbReference>